<accession>A0A1G9GMK7</accession>
<dbReference type="RefSeq" id="WP_090312141.1">
    <property type="nucleotide sequence ID" value="NZ_FNFE01000009.1"/>
</dbReference>
<evidence type="ECO:0000313" key="6">
    <source>
        <dbReference type="Proteomes" id="UP000198882"/>
    </source>
</evidence>
<evidence type="ECO:0000313" key="5">
    <source>
        <dbReference type="EMBL" id="SDL01920.1"/>
    </source>
</evidence>
<sequence>MTRRELDVPRATHTALDAFALLSKKWHPVVVAVLHHHGSLGFNGLLEAIPDLSGKVLTDTLEALQDAGLVDRTVVSESPLRVEYELTEAGADLEPIFDDLGAWGDRHLGAATPTILLADADRRITDLYGQWLADRYTVARAHTADDVDRYLRESIDVVVYDEGLPGVSAADVPPAAGEGCRTILLVGDRPELDLLEIECDDVRRKPIVRETLLEAIDDQLRRRGESADDRERGSLVAKRSLLESVYSQDRLTRQAAYRDLESQLEALSDGLEK</sequence>
<evidence type="ECO:0000256" key="1">
    <source>
        <dbReference type="ARBA" id="ARBA00023015"/>
    </source>
</evidence>
<dbReference type="STRING" id="1095776.SAMN04515672_4567"/>
<keyword evidence="6" id="KW-1185">Reference proteome</keyword>
<proteinExistence type="predicted"/>
<dbReference type="InterPro" id="IPR011006">
    <property type="entry name" value="CheY-like_superfamily"/>
</dbReference>
<dbReference type="Gene3D" id="3.40.50.2300">
    <property type="match status" value="1"/>
</dbReference>
<evidence type="ECO:0000259" key="4">
    <source>
        <dbReference type="PROSITE" id="PS51118"/>
    </source>
</evidence>
<protein>
    <submittedName>
        <fullName evidence="5">DNA-binding transcriptional regulator, HxlR family</fullName>
    </submittedName>
</protein>
<keyword evidence="1" id="KW-0805">Transcription regulation</keyword>
<organism evidence="5 6">
    <name type="scientific">Natronorubrum texcoconense</name>
    <dbReference type="NCBI Taxonomy" id="1095776"/>
    <lineage>
        <taxon>Archaea</taxon>
        <taxon>Methanobacteriati</taxon>
        <taxon>Methanobacteriota</taxon>
        <taxon>Stenosarchaea group</taxon>
        <taxon>Halobacteria</taxon>
        <taxon>Halobacteriales</taxon>
        <taxon>Natrialbaceae</taxon>
        <taxon>Natronorubrum</taxon>
    </lineage>
</organism>
<keyword evidence="3" id="KW-0804">Transcription</keyword>
<dbReference type="PROSITE" id="PS51118">
    <property type="entry name" value="HTH_HXLR"/>
    <property type="match status" value="1"/>
</dbReference>
<dbReference type="Proteomes" id="UP000198882">
    <property type="component" value="Unassembled WGS sequence"/>
</dbReference>
<keyword evidence="2 5" id="KW-0238">DNA-binding</keyword>
<dbReference type="AlphaFoldDB" id="A0A1G9GMK7"/>
<dbReference type="OrthoDB" id="10490at2157"/>
<dbReference type="PANTHER" id="PTHR33204">
    <property type="entry name" value="TRANSCRIPTIONAL REGULATOR, MARR FAMILY"/>
    <property type="match status" value="1"/>
</dbReference>
<dbReference type="EMBL" id="FNFE01000009">
    <property type="protein sequence ID" value="SDL01920.1"/>
    <property type="molecule type" value="Genomic_DNA"/>
</dbReference>
<dbReference type="PANTHER" id="PTHR33204:SF18">
    <property type="entry name" value="TRANSCRIPTIONAL REGULATORY PROTEIN"/>
    <property type="match status" value="1"/>
</dbReference>
<evidence type="ECO:0000256" key="3">
    <source>
        <dbReference type="ARBA" id="ARBA00023163"/>
    </source>
</evidence>
<feature type="domain" description="HTH hxlR-type" evidence="4">
    <location>
        <begin position="8"/>
        <end position="112"/>
    </location>
</feature>
<reference evidence="6" key="1">
    <citation type="submission" date="2016-10" db="EMBL/GenBank/DDBJ databases">
        <authorList>
            <person name="Varghese N."/>
            <person name="Submissions S."/>
        </authorList>
    </citation>
    <scope>NUCLEOTIDE SEQUENCE [LARGE SCALE GENOMIC DNA]</scope>
    <source>
        <strain evidence="6">B4,CECT 8067,JCM 17497</strain>
    </source>
</reference>
<dbReference type="Pfam" id="PF01638">
    <property type="entry name" value="HxlR"/>
    <property type="match status" value="1"/>
</dbReference>
<dbReference type="SUPFAM" id="SSF46785">
    <property type="entry name" value="Winged helix' DNA-binding domain"/>
    <property type="match status" value="1"/>
</dbReference>
<name>A0A1G9GMK7_9EURY</name>
<evidence type="ECO:0000256" key="2">
    <source>
        <dbReference type="ARBA" id="ARBA00023125"/>
    </source>
</evidence>
<dbReference type="InterPro" id="IPR036388">
    <property type="entry name" value="WH-like_DNA-bd_sf"/>
</dbReference>
<dbReference type="GO" id="GO:0003677">
    <property type="term" value="F:DNA binding"/>
    <property type="evidence" value="ECO:0007669"/>
    <property type="project" value="UniProtKB-KW"/>
</dbReference>
<gene>
    <name evidence="5" type="ORF">SAMN04515672_4567</name>
</gene>
<dbReference type="Gene3D" id="1.10.10.10">
    <property type="entry name" value="Winged helix-like DNA-binding domain superfamily/Winged helix DNA-binding domain"/>
    <property type="match status" value="1"/>
</dbReference>
<dbReference type="SUPFAM" id="SSF52172">
    <property type="entry name" value="CheY-like"/>
    <property type="match status" value="1"/>
</dbReference>
<dbReference type="InterPro" id="IPR036390">
    <property type="entry name" value="WH_DNA-bd_sf"/>
</dbReference>
<dbReference type="InterPro" id="IPR002577">
    <property type="entry name" value="HTH_HxlR"/>
</dbReference>